<dbReference type="GO" id="GO:0030170">
    <property type="term" value="F:pyridoxal phosphate binding"/>
    <property type="evidence" value="ECO:0007669"/>
    <property type="project" value="InterPro"/>
</dbReference>
<organism evidence="4 5">
    <name type="scientific">Rhizobium tropici</name>
    <dbReference type="NCBI Taxonomy" id="398"/>
    <lineage>
        <taxon>Bacteria</taxon>
        <taxon>Pseudomonadati</taxon>
        <taxon>Pseudomonadota</taxon>
        <taxon>Alphaproteobacteria</taxon>
        <taxon>Hyphomicrobiales</taxon>
        <taxon>Rhizobiaceae</taxon>
        <taxon>Rhizobium/Agrobacterium group</taxon>
        <taxon>Rhizobium</taxon>
    </lineage>
</organism>
<evidence type="ECO:0000256" key="1">
    <source>
        <dbReference type="ARBA" id="ARBA00001933"/>
    </source>
</evidence>
<comment type="similarity">
    <text evidence="3">Belongs to the class-III pyridoxal-phosphate-dependent aminotransferase family.</text>
</comment>
<dbReference type="OrthoDB" id="9801052at2"/>
<reference evidence="4 5" key="1">
    <citation type="submission" date="2018-06" db="EMBL/GenBank/DDBJ databases">
        <title>Whole Genome Sequence of an efficient microsymbiont, Rhizobium tropici.</title>
        <authorList>
            <person name="Srinivasan R."/>
            <person name="Singh H.V."/>
            <person name="Srivastava R."/>
            <person name="Kumari B."/>
            <person name="Radhakrishna A."/>
        </authorList>
    </citation>
    <scope>NUCLEOTIDE SEQUENCE [LARGE SCALE GENOMIC DNA]</scope>
    <source>
        <strain evidence="4 5">IGFRI Rhizo-19</strain>
    </source>
</reference>
<dbReference type="Gene3D" id="3.40.640.10">
    <property type="entry name" value="Type I PLP-dependent aspartate aminotransferase-like (Major domain)"/>
    <property type="match status" value="1"/>
</dbReference>
<dbReference type="PANTHER" id="PTHR43713">
    <property type="entry name" value="GLUTAMATE-1-SEMIALDEHYDE 2,1-AMINOMUTASE"/>
    <property type="match status" value="1"/>
</dbReference>
<dbReference type="InterPro" id="IPR005814">
    <property type="entry name" value="Aminotrans_3"/>
</dbReference>
<dbReference type="Pfam" id="PF00202">
    <property type="entry name" value="Aminotran_3"/>
    <property type="match status" value="1"/>
</dbReference>
<dbReference type="Proteomes" id="UP000251205">
    <property type="component" value="Unassembled WGS sequence"/>
</dbReference>
<evidence type="ECO:0000256" key="2">
    <source>
        <dbReference type="ARBA" id="ARBA00022898"/>
    </source>
</evidence>
<keyword evidence="4" id="KW-0032">Aminotransferase</keyword>
<dbReference type="GO" id="GO:0008483">
    <property type="term" value="F:transaminase activity"/>
    <property type="evidence" value="ECO:0007669"/>
    <property type="project" value="UniProtKB-KW"/>
</dbReference>
<dbReference type="Gene3D" id="3.90.1150.10">
    <property type="entry name" value="Aspartate Aminotransferase, domain 1"/>
    <property type="match status" value="1"/>
</dbReference>
<dbReference type="AlphaFoldDB" id="A0A329YCH5"/>
<evidence type="ECO:0000313" key="4">
    <source>
        <dbReference type="EMBL" id="RAX41969.1"/>
    </source>
</evidence>
<dbReference type="RefSeq" id="WP_112341659.1">
    <property type="nucleotide sequence ID" value="NZ_QMKK01000025.1"/>
</dbReference>
<accession>A0A329YCH5</accession>
<comment type="cofactor">
    <cofactor evidence="1">
        <name>pyridoxal 5'-phosphate</name>
        <dbReference type="ChEBI" id="CHEBI:597326"/>
    </cofactor>
</comment>
<keyword evidence="2 3" id="KW-0663">Pyridoxal phosphate</keyword>
<dbReference type="EMBL" id="QMKK01000025">
    <property type="protein sequence ID" value="RAX41969.1"/>
    <property type="molecule type" value="Genomic_DNA"/>
</dbReference>
<dbReference type="InterPro" id="IPR015424">
    <property type="entry name" value="PyrdxlP-dep_Trfase"/>
</dbReference>
<sequence length="453" mass="48641">MLHQDFPPFRRAALRSRSQYFFERGQIVFPDGTTRVTVERDPLPTYISRGEGAYLVDVDGNRLLDLNNNFTTLIHGHGYLPVADAIADLLQKGTCFSNPTEHELGLAELLVQRIPAIEQIRFVNSGTEAVMFAIKAARAFTGRSRIARVEGAYHGAYDWAEVSQGASPASWGPADAPTSTTSYAGAPESIAEEVDVIRFNDVEGLERRLAVSGGDLACILMDPMPSRAGLLAPEPAFIEAISSLAGQYGVLVIADEVLNLRQGYRGASARFGLVPDLIAAGKIIGGGFPVGAVGGRKEVMAVFASSGARPAVPQGGTFSANPVSMVAGRVAMEALTSASFERLDEMGTRVRDGLSAAIARHDAPFIVTGSASLFRIHPKRQVPRDYRQAFPTPEQNSWMTNLTSHFRQLDILLPFGAAACLSTAMTNTDLDLIVDVFGDFLETYEADFAGANA</sequence>
<dbReference type="SUPFAM" id="SSF53383">
    <property type="entry name" value="PLP-dependent transferases"/>
    <property type="match status" value="1"/>
</dbReference>
<dbReference type="InterPro" id="IPR015421">
    <property type="entry name" value="PyrdxlP-dep_Trfase_major"/>
</dbReference>
<comment type="caution">
    <text evidence="4">The sequence shown here is derived from an EMBL/GenBank/DDBJ whole genome shotgun (WGS) entry which is preliminary data.</text>
</comment>
<evidence type="ECO:0000256" key="3">
    <source>
        <dbReference type="RuleBase" id="RU003560"/>
    </source>
</evidence>
<dbReference type="PANTHER" id="PTHR43713:SF3">
    <property type="entry name" value="GLUTAMATE-1-SEMIALDEHYDE 2,1-AMINOMUTASE 1, CHLOROPLASTIC-RELATED"/>
    <property type="match status" value="1"/>
</dbReference>
<dbReference type="CDD" id="cd00610">
    <property type="entry name" value="OAT_like"/>
    <property type="match status" value="1"/>
</dbReference>
<name>A0A329YCH5_RHITR</name>
<dbReference type="InterPro" id="IPR015422">
    <property type="entry name" value="PyrdxlP-dep_Trfase_small"/>
</dbReference>
<protein>
    <submittedName>
        <fullName evidence="4">Aspartate aminotransferase family protein</fullName>
    </submittedName>
</protein>
<gene>
    <name evidence="4" type="ORF">DQ393_10330</name>
</gene>
<proteinExistence type="inferred from homology"/>
<keyword evidence="4" id="KW-0808">Transferase</keyword>
<evidence type="ECO:0000313" key="5">
    <source>
        <dbReference type="Proteomes" id="UP000251205"/>
    </source>
</evidence>